<dbReference type="Pfam" id="PF03221">
    <property type="entry name" value="HTH_Tnp_Tc5"/>
    <property type="match status" value="1"/>
</dbReference>
<dbReference type="EMBL" id="KI669021">
    <property type="protein sequence ID" value="ETN69947.1"/>
    <property type="molecule type" value="Genomic_DNA"/>
</dbReference>
<keyword evidence="2" id="KW-0238">DNA-binding</keyword>
<gene>
    <name evidence="4" type="ORF">NECAME_14990</name>
</gene>
<evidence type="ECO:0000256" key="2">
    <source>
        <dbReference type="ARBA" id="ARBA00023125"/>
    </source>
</evidence>
<dbReference type="KEGG" id="nai:NECAME_14990"/>
<feature type="domain" description="HTH CENPB-type" evidence="3">
    <location>
        <begin position="86"/>
        <end position="156"/>
    </location>
</feature>
<reference evidence="5" key="1">
    <citation type="journal article" date="2014" name="Nat. Genet.">
        <title>Genome of the human hookworm Necator americanus.</title>
        <authorList>
            <person name="Tang Y.T."/>
            <person name="Gao X."/>
            <person name="Rosa B.A."/>
            <person name="Abubucker S."/>
            <person name="Hallsworth-Pepin K."/>
            <person name="Martin J."/>
            <person name="Tyagi R."/>
            <person name="Heizer E."/>
            <person name="Zhang X."/>
            <person name="Bhonagiri-Palsikar V."/>
            <person name="Minx P."/>
            <person name="Warren W.C."/>
            <person name="Wang Q."/>
            <person name="Zhan B."/>
            <person name="Hotez P.J."/>
            <person name="Sternberg P.W."/>
            <person name="Dougall A."/>
            <person name="Gaze S.T."/>
            <person name="Mulvenna J."/>
            <person name="Sotillo J."/>
            <person name="Ranganathan S."/>
            <person name="Rabelo E.M."/>
            <person name="Wilson R.K."/>
            <person name="Felgner P.L."/>
            <person name="Bethony J."/>
            <person name="Hawdon J.M."/>
            <person name="Gasser R.B."/>
            <person name="Loukas A."/>
            <person name="Mitreva M."/>
        </authorList>
    </citation>
    <scope>NUCLEOTIDE SEQUENCE [LARGE SCALE GENOMIC DNA]</scope>
</reference>
<dbReference type="GO" id="GO:0003677">
    <property type="term" value="F:DNA binding"/>
    <property type="evidence" value="ECO:0007669"/>
    <property type="project" value="UniProtKB-KW"/>
</dbReference>
<dbReference type="Gene3D" id="1.10.10.60">
    <property type="entry name" value="Homeodomain-like"/>
    <property type="match status" value="1"/>
</dbReference>
<comment type="subcellular location">
    <subcellularLocation>
        <location evidence="1">Nucleus</location>
    </subcellularLocation>
</comment>
<evidence type="ECO:0000313" key="4">
    <source>
        <dbReference type="EMBL" id="ETN69947.1"/>
    </source>
</evidence>
<protein>
    <recommendedName>
        <fullName evidence="3">HTH CENPB-type domain-containing protein</fullName>
    </recommendedName>
</protein>
<keyword evidence="5" id="KW-1185">Reference proteome</keyword>
<dbReference type="GO" id="GO:0005634">
    <property type="term" value="C:nucleus"/>
    <property type="evidence" value="ECO:0007669"/>
    <property type="project" value="UniProtKB-SubCell"/>
</dbReference>
<sequence length="156" mass="17169">MVSAKRAIYIAVADSSRLKVRKYTQHFQARELTMIVMGRASTRTPHAMAPVATSLPARSLISGTFDSKVEGRKGKSATVAGNKACSLAASNKKKVVETEEAVYRWIVQNRAASTAVIVKDIKAEALRLAEESERHDFKALGSWCKAFMNRKKLPNC</sequence>
<dbReference type="InterPro" id="IPR009057">
    <property type="entry name" value="Homeodomain-like_sf"/>
</dbReference>
<proteinExistence type="predicted"/>
<organism evidence="4 5">
    <name type="scientific">Necator americanus</name>
    <name type="common">Human hookworm</name>
    <dbReference type="NCBI Taxonomy" id="51031"/>
    <lineage>
        <taxon>Eukaryota</taxon>
        <taxon>Metazoa</taxon>
        <taxon>Ecdysozoa</taxon>
        <taxon>Nematoda</taxon>
        <taxon>Chromadorea</taxon>
        <taxon>Rhabditida</taxon>
        <taxon>Rhabditina</taxon>
        <taxon>Rhabditomorpha</taxon>
        <taxon>Strongyloidea</taxon>
        <taxon>Ancylostomatidae</taxon>
        <taxon>Bunostominae</taxon>
        <taxon>Necator</taxon>
    </lineage>
</organism>
<dbReference type="AlphaFoldDB" id="W2SMK3"/>
<name>W2SMK3_NECAM</name>
<dbReference type="SUPFAM" id="SSF46689">
    <property type="entry name" value="Homeodomain-like"/>
    <property type="match status" value="1"/>
</dbReference>
<evidence type="ECO:0000259" key="3">
    <source>
        <dbReference type="PROSITE" id="PS51253"/>
    </source>
</evidence>
<evidence type="ECO:0000313" key="5">
    <source>
        <dbReference type="Proteomes" id="UP000053676"/>
    </source>
</evidence>
<dbReference type="InterPro" id="IPR006600">
    <property type="entry name" value="HTH_CenpB_DNA-bd_dom"/>
</dbReference>
<evidence type="ECO:0000256" key="1">
    <source>
        <dbReference type="ARBA" id="ARBA00004123"/>
    </source>
</evidence>
<accession>W2SMK3</accession>
<dbReference type="PROSITE" id="PS51253">
    <property type="entry name" value="HTH_CENPB"/>
    <property type="match status" value="1"/>
</dbReference>
<dbReference type="Proteomes" id="UP000053676">
    <property type="component" value="Unassembled WGS sequence"/>
</dbReference>